<evidence type="ECO:0000313" key="9">
    <source>
        <dbReference type="EMBL" id="KAJ4975479.1"/>
    </source>
</evidence>
<dbReference type="AlphaFoldDB" id="A0A9Q0QXM1"/>
<keyword evidence="2" id="KW-0677">Repeat</keyword>
<comment type="catalytic activity">
    <reaction evidence="6">
        <text>[protein]-dithiol + NAD(+) = [protein]-disulfide + NADH + H(+)</text>
        <dbReference type="Rhea" id="RHEA:18749"/>
        <dbReference type="Rhea" id="RHEA-COMP:10593"/>
        <dbReference type="Rhea" id="RHEA-COMP:10594"/>
        <dbReference type="ChEBI" id="CHEBI:15378"/>
        <dbReference type="ChEBI" id="CHEBI:29950"/>
        <dbReference type="ChEBI" id="CHEBI:50058"/>
        <dbReference type="ChEBI" id="CHEBI:57540"/>
        <dbReference type="ChEBI" id="CHEBI:57945"/>
        <dbReference type="EC" id="1.8.1.8"/>
    </reaction>
</comment>
<feature type="domain" description="Thioredoxin" evidence="8">
    <location>
        <begin position="134"/>
        <end position="291"/>
    </location>
</feature>
<dbReference type="InterPro" id="IPR052259">
    <property type="entry name" value="Nucleoredoxin-like"/>
</dbReference>
<comment type="caution">
    <text evidence="9">The sequence shown here is derived from an EMBL/GenBank/DDBJ whole genome shotgun (WGS) entry which is preliminary data.</text>
</comment>
<dbReference type="InterPro" id="IPR036249">
    <property type="entry name" value="Thioredoxin-like_sf"/>
</dbReference>
<dbReference type="PANTHER" id="PTHR13871:SF7">
    <property type="entry name" value="NUCLEOREDOXIN 2-RELATED"/>
    <property type="match status" value="1"/>
</dbReference>
<dbReference type="Pfam" id="PF13905">
    <property type="entry name" value="Thioredoxin_8"/>
    <property type="match status" value="2"/>
</dbReference>
<dbReference type="OrthoDB" id="409136at2759"/>
<comment type="catalytic activity">
    <reaction evidence="7">
        <text>[protein]-dithiol + NADP(+) = [protein]-disulfide + NADPH + H(+)</text>
        <dbReference type="Rhea" id="RHEA:18753"/>
        <dbReference type="Rhea" id="RHEA-COMP:10593"/>
        <dbReference type="Rhea" id="RHEA-COMP:10594"/>
        <dbReference type="ChEBI" id="CHEBI:15378"/>
        <dbReference type="ChEBI" id="CHEBI:29950"/>
        <dbReference type="ChEBI" id="CHEBI:50058"/>
        <dbReference type="ChEBI" id="CHEBI:57783"/>
        <dbReference type="ChEBI" id="CHEBI:58349"/>
        <dbReference type="EC" id="1.8.1.8"/>
    </reaction>
</comment>
<name>A0A9Q0QXM1_9MAGN</name>
<dbReference type="SUPFAM" id="SSF57889">
    <property type="entry name" value="Cysteine-rich domain"/>
    <property type="match status" value="1"/>
</dbReference>
<gene>
    <name evidence="9" type="ORF">NE237_000585</name>
</gene>
<reference evidence="9" key="1">
    <citation type="journal article" date="2023" name="Plant J.">
        <title>The genome of the king protea, Protea cynaroides.</title>
        <authorList>
            <person name="Chang J."/>
            <person name="Duong T.A."/>
            <person name="Schoeman C."/>
            <person name="Ma X."/>
            <person name="Roodt D."/>
            <person name="Barker N."/>
            <person name="Li Z."/>
            <person name="Van de Peer Y."/>
            <person name="Mizrachi E."/>
        </authorList>
    </citation>
    <scope>NUCLEOTIDE SEQUENCE</scope>
    <source>
        <tissue evidence="9">Young leaves</tissue>
    </source>
</reference>
<dbReference type="Proteomes" id="UP001141806">
    <property type="component" value="Unassembled WGS sequence"/>
</dbReference>
<dbReference type="EMBL" id="JAMYWD010000003">
    <property type="protein sequence ID" value="KAJ4975479.1"/>
    <property type="molecule type" value="Genomic_DNA"/>
</dbReference>
<evidence type="ECO:0000256" key="2">
    <source>
        <dbReference type="ARBA" id="ARBA00022737"/>
    </source>
</evidence>
<dbReference type="CDD" id="cd00029">
    <property type="entry name" value="C1"/>
    <property type="match status" value="1"/>
</dbReference>
<dbReference type="InterPro" id="IPR013766">
    <property type="entry name" value="Thioredoxin_domain"/>
</dbReference>
<evidence type="ECO:0000313" key="10">
    <source>
        <dbReference type="Proteomes" id="UP001141806"/>
    </source>
</evidence>
<dbReference type="Pfam" id="PF03107">
    <property type="entry name" value="C1_2"/>
    <property type="match status" value="1"/>
</dbReference>
<evidence type="ECO:0000256" key="6">
    <source>
        <dbReference type="ARBA" id="ARBA00047388"/>
    </source>
</evidence>
<dbReference type="SUPFAM" id="SSF52833">
    <property type="entry name" value="Thioredoxin-like"/>
    <property type="match status" value="2"/>
</dbReference>
<evidence type="ECO:0000256" key="7">
    <source>
        <dbReference type="ARBA" id="ARBA00047804"/>
    </source>
</evidence>
<organism evidence="9 10">
    <name type="scientific">Protea cynaroides</name>
    <dbReference type="NCBI Taxonomy" id="273540"/>
    <lineage>
        <taxon>Eukaryota</taxon>
        <taxon>Viridiplantae</taxon>
        <taxon>Streptophyta</taxon>
        <taxon>Embryophyta</taxon>
        <taxon>Tracheophyta</taxon>
        <taxon>Spermatophyta</taxon>
        <taxon>Magnoliopsida</taxon>
        <taxon>Proteales</taxon>
        <taxon>Proteaceae</taxon>
        <taxon>Protea</taxon>
    </lineage>
</organism>
<dbReference type="EC" id="1.8.1.8" evidence="1"/>
<dbReference type="InterPro" id="IPR012336">
    <property type="entry name" value="Thioredoxin-like_fold"/>
</dbReference>
<keyword evidence="3" id="KW-0560">Oxidoreductase</keyword>
<protein>
    <recommendedName>
        <fullName evidence="1">protein-disulfide reductase</fullName>
        <ecNumber evidence="1">1.8.1.8</ecNumber>
    </recommendedName>
</protein>
<dbReference type="GO" id="GO:0047134">
    <property type="term" value="F:protein-disulfide reductase [NAD(P)H] activity"/>
    <property type="evidence" value="ECO:0007669"/>
    <property type="project" value="UniProtKB-EC"/>
</dbReference>
<dbReference type="InterPro" id="IPR046349">
    <property type="entry name" value="C1-like_sf"/>
</dbReference>
<keyword evidence="4" id="KW-0520">NAD</keyword>
<evidence type="ECO:0000256" key="4">
    <source>
        <dbReference type="ARBA" id="ARBA00023027"/>
    </source>
</evidence>
<proteinExistence type="inferred from homology"/>
<sequence length="362" mass="41061">MDASSDEIDTDKSPVHLLLTSETRDFLVSPSGDQVKVDELEEKTIGLYFSANWYSQCQSFTPVLANIYNQLKEQGARFEIVFVSSDEDQCSFNEFHGTMPWLAIPFSDLKSKKSLTQKFQIEGFAELEAEEKANHASQTLEKLLSIQNRDYVIKQKEQVPVSSLVGKTVGLYFSALACPPCEKFTSRLVSVYDILKEKKEAFEVVFISTDQDVAGYSGCYQPMPWHAMPYEDETAKVLLKYFNVQGIPSLIIIGPDGKTVTREGRYLINLYKEMAYPFTEMHLSLLQERLDEEAKSFPRSFLHVGHRHMLNLVSSSSGGGPFICCECDEQGFRCAYQCIDCGFEVHLKCVRDDSKVNPKKEM</sequence>
<keyword evidence="10" id="KW-1185">Reference proteome</keyword>
<dbReference type="PROSITE" id="PS51352">
    <property type="entry name" value="THIOREDOXIN_2"/>
    <property type="match status" value="1"/>
</dbReference>
<evidence type="ECO:0000256" key="1">
    <source>
        <dbReference type="ARBA" id="ARBA00012612"/>
    </source>
</evidence>
<evidence type="ECO:0000256" key="3">
    <source>
        <dbReference type="ARBA" id="ARBA00023002"/>
    </source>
</evidence>
<accession>A0A9Q0QXM1</accession>
<dbReference type="PANTHER" id="PTHR13871">
    <property type="entry name" value="THIOREDOXIN"/>
    <property type="match status" value="1"/>
</dbReference>
<evidence type="ECO:0000259" key="8">
    <source>
        <dbReference type="PROSITE" id="PS51352"/>
    </source>
</evidence>
<dbReference type="Gene3D" id="3.40.30.10">
    <property type="entry name" value="Glutaredoxin"/>
    <property type="match status" value="2"/>
</dbReference>
<comment type="similarity">
    <text evidence="5">Belongs to the nucleoredoxin family.</text>
</comment>
<evidence type="ECO:0000256" key="5">
    <source>
        <dbReference type="ARBA" id="ARBA00025782"/>
    </source>
</evidence>
<dbReference type="InterPro" id="IPR004146">
    <property type="entry name" value="DC1"/>
</dbReference>